<proteinExistence type="predicted"/>
<evidence type="ECO:0000256" key="1">
    <source>
        <dbReference type="ARBA" id="ARBA00022737"/>
    </source>
</evidence>
<evidence type="ECO:0000313" key="6">
    <source>
        <dbReference type="Proteomes" id="UP001497522"/>
    </source>
</evidence>
<dbReference type="InterPro" id="IPR002885">
    <property type="entry name" value="PPR_rpt"/>
</dbReference>
<reference evidence="5" key="1">
    <citation type="submission" date="2024-03" db="EMBL/GenBank/DDBJ databases">
        <authorList>
            <consortium name="ELIXIR-Norway"/>
            <consortium name="Elixir Norway"/>
        </authorList>
    </citation>
    <scope>NUCLEOTIDE SEQUENCE</scope>
</reference>
<dbReference type="Proteomes" id="UP001497522">
    <property type="component" value="Chromosome 3"/>
</dbReference>
<keyword evidence="6" id="KW-1185">Reference proteome</keyword>
<dbReference type="Pfam" id="PF13041">
    <property type="entry name" value="PPR_2"/>
    <property type="match status" value="5"/>
</dbReference>
<gene>
    <name evidence="5" type="ORF">CSSPJE1EN2_LOCUS15065</name>
</gene>
<accession>A0ABP1BC50</accession>
<dbReference type="NCBIfam" id="TIGR00756">
    <property type="entry name" value="PPR"/>
    <property type="match status" value="6"/>
</dbReference>
<feature type="domain" description="DYW" evidence="4">
    <location>
        <begin position="808"/>
        <end position="900"/>
    </location>
</feature>
<dbReference type="PANTHER" id="PTHR47926">
    <property type="entry name" value="PENTATRICOPEPTIDE REPEAT-CONTAINING PROTEIN"/>
    <property type="match status" value="1"/>
</dbReference>
<evidence type="ECO:0000259" key="4">
    <source>
        <dbReference type="Pfam" id="PF14432"/>
    </source>
</evidence>
<feature type="repeat" description="PPR" evidence="2">
    <location>
        <begin position="291"/>
        <end position="325"/>
    </location>
</feature>
<dbReference type="InterPro" id="IPR046960">
    <property type="entry name" value="PPR_At4g14850-like_plant"/>
</dbReference>
<feature type="repeat" description="PPR" evidence="2">
    <location>
        <begin position="562"/>
        <end position="592"/>
    </location>
</feature>
<feature type="region of interest" description="Disordered" evidence="3">
    <location>
        <begin position="160"/>
        <end position="180"/>
    </location>
</feature>
<evidence type="ECO:0000256" key="2">
    <source>
        <dbReference type="PROSITE-ProRule" id="PRU00708"/>
    </source>
</evidence>
<dbReference type="PROSITE" id="PS51375">
    <property type="entry name" value="PPR"/>
    <property type="match status" value="6"/>
</dbReference>
<dbReference type="Gene3D" id="1.25.40.10">
    <property type="entry name" value="Tetratricopeptide repeat domain"/>
    <property type="match status" value="4"/>
</dbReference>
<keyword evidence="1" id="KW-0677">Repeat</keyword>
<feature type="region of interest" description="Disordered" evidence="3">
    <location>
        <begin position="113"/>
        <end position="138"/>
    </location>
</feature>
<dbReference type="Pfam" id="PF01535">
    <property type="entry name" value="PPR"/>
    <property type="match status" value="2"/>
</dbReference>
<feature type="repeat" description="PPR" evidence="2">
    <location>
        <begin position="593"/>
        <end position="627"/>
    </location>
</feature>
<organism evidence="5 6">
    <name type="scientific">Sphagnum jensenii</name>
    <dbReference type="NCBI Taxonomy" id="128206"/>
    <lineage>
        <taxon>Eukaryota</taxon>
        <taxon>Viridiplantae</taxon>
        <taxon>Streptophyta</taxon>
        <taxon>Embryophyta</taxon>
        <taxon>Bryophyta</taxon>
        <taxon>Sphagnophytina</taxon>
        <taxon>Sphagnopsida</taxon>
        <taxon>Sphagnales</taxon>
        <taxon>Sphagnaceae</taxon>
        <taxon>Sphagnum</taxon>
    </lineage>
</organism>
<name>A0ABP1BC50_9BRYO</name>
<dbReference type="InterPro" id="IPR032867">
    <property type="entry name" value="DYW_dom"/>
</dbReference>
<dbReference type="Pfam" id="PF20431">
    <property type="entry name" value="E_motif"/>
    <property type="match status" value="1"/>
</dbReference>
<feature type="repeat" description="PPR" evidence="2">
    <location>
        <begin position="228"/>
        <end position="262"/>
    </location>
</feature>
<dbReference type="InterPro" id="IPR011990">
    <property type="entry name" value="TPR-like_helical_dom_sf"/>
</dbReference>
<dbReference type="Pfam" id="PF14432">
    <property type="entry name" value="DYW_deaminase"/>
    <property type="match status" value="1"/>
</dbReference>
<feature type="compositionally biased region" description="Polar residues" evidence="3">
    <location>
        <begin position="122"/>
        <end position="135"/>
    </location>
</feature>
<dbReference type="InterPro" id="IPR046848">
    <property type="entry name" value="E_motif"/>
</dbReference>
<feature type="compositionally biased region" description="Polar residues" evidence="3">
    <location>
        <begin position="160"/>
        <end position="178"/>
    </location>
</feature>
<evidence type="ECO:0000313" key="5">
    <source>
        <dbReference type="EMBL" id="CAK9872495.1"/>
    </source>
</evidence>
<dbReference type="InterPro" id="IPR046849">
    <property type="entry name" value="E2_motif"/>
</dbReference>
<feature type="repeat" description="PPR" evidence="2">
    <location>
        <begin position="392"/>
        <end position="426"/>
    </location>
</feature>
<evidence type="ECO:0000256" key="3">
    <source>
        <dbReference type="SAM" id="MobiDB-lite"/>
    </source>
</evidence>
<dbReference type="EMBL" id="OZ023704">
    <property type="protein sequence ID" value="CAK9872495.1"/>
    <property type="molecule type" value="Genomic_DNA"/>
</dbReference>
<dbReference type="PANTHER" id="PTHR47926:SF471">
    <property type="entry name" value="DYW DOMAIN-CONTAINING PROTEIN"/>
    <property type="match status" value="1"/>
</dbReference>
<sequence>MWFSQLELHFASAGAAWAGYTAQQMHQKKVEDCLNSFKHAMATVHNLEEEHVKALTSTIGVSYAACAATTGTTLVIGYGFGFRGGQWFTLRKIQKQQQRLLNPRTPIRLSQVLRGKKAAGETPNSSKAENVNKQNPDFKHRHYNSVLSITRWSTPVNRSVWTQSGDTQSGDTSNTPGQWHTRCKLSRVRAGMKPKESLTDSVALLTKYVNSQRLLDANHIFDKLVKKDLFSWTTMISGYAKLGHVKEAFELFYQMQQEGLKPNTMTCMSIIKACSSPEMLQWGKSIHAHILNSGWNALISMYARGKVIEKAFEVYCQMQLVGVELNKSTYIYILNACANLKAFNKGKQVHAQIKETKLKCDAEVGTALINMYGKCGASEEAFEIIDTGLKCDGHAWTALISMYAKCGASDEAFNVYSQMQQEGVELDKIAYMSVLNACATPMELDRGKQVHSNIKKCGFGSDISVVNALISMYARCEAIEQAFDVKNGLESDVEVGNALIGMYSKCGATKEAFDLYCKMQRDGVGLNRITYISILKACASQAHLEEGKQVHCSIIKAGVEIDAWIGTALVDMYAKCGRLEDARQVFNSMPDRDIVSWNAMIVGLALHGFGKDSLEVFGQMRHEGIEPDAVTFVGVLSACSHSGLVEEGHAYFSSMYEDHGITPMGAHYCCMVDLLGRAGQLHEAENFIKTMPIKAHNAVWGALLGACNVHGNVDIAERAAEHCLGLEPKDAAVYVLLSHVYAGAGMWDSVAKVNLTMAARGVTKEAGVCRIEVNNKLHSFVAEDRTHPQSEEIYAELQKLTRQMKEAGYVPDTRFVMHDVDEQTKEQAVGHHGEKLAIAYGLISTAPGTTIHLFKNLRICGDCHTATKFISKIVGREIVARDTSRFHHFKDGTCSCGDYW</sequence>
<dbReference type="Pfam" id="PF20430">
    <property type="entry name" value="Eplus_motif"/>
    <property type="match status" value="1"/>
</dbReference>
<feature type="repeat" description="PPR" evidence="2">
    <location>
        <begin position="492"/>
        <end position="526"/>
    </location>
</feature>
<protein>
    <recommendedName>
        <fullName evidence="4">DYW domain-containing protein</fullName>
    </recommendedName>
</protein>